<evidence type="ECO:0000313" key="4">
    <source>
        <dbReference type="Proteomes" id="UP000315037"/>
    </source>
</evidence>
<keyword evidence="2" id="KW-0472">Membrane</keyword>
<evidence type="ECO:0000256" key="1">
    <source>
        <dbReference type="SAM" id="MobiDB-lite"/>
    </source>
</evidence>
<keyword evidence="2" id="KW-0812">Transmembrane</keyword>
<dbReference type="Proteomes" id="UP000315037">
    <property type="component" value="Unassembled WGS sequence"/>
</dbReference>
<feature type="compositionally biased region" description="Pro residues" evidence="1">
    <location>
        <begin position="1"/>
        <end position="15"/>
    </location>
</feature>
<accession>A0A506UKY1</accession>
<feature type="region of interest" description="Disordered" evidence="1">
    <location>
        <begin position="1"/>
        <end position="32"/>
    </location>
</feature>
<protein>
    <submittedName>
        <fullName evidence="3">Uncharacterized protein</fullName>
    </submittedName>
</protein>
<keyword evidence="2" id="KW-1133">Transmembrane helix</keyword>
<dbReference type="AlphaFoldDB" id="A0A506UKY1"/>
<keyword evidence="4" id="KW-1185">Reference proteome</keyword>
<proteinExistence type="predicted"/>
<reference evidence="3 4" key="1">
    <citation type="submission" date="2019-03" db="EMBL/GenBank/DDBJ databases">
        <title>The complete genome sequence of Neokomagataea sp. Jb2 NBRC113641.</title>
        <authorList>
            <person name="Chua K.-O."/>
            <person name="Chan K.-G."/>
            <person name="See-Too W.-S."/>
        </authorList>
    </citation>
    <scope>NUCLEOTIDE SEQUENCE [LARGE SCALE GENOMIC DNA]</scope>
    <source>
        <strain evidence="3 4">Jb2</strain>
    </source>
</reference>
<sequence>MSTPPKPPSSHPPSQKPGVPHPAAADTAGQVAGTDRLKEENLRYARLWNRVLREASQWDYQAFRQECWSRRSGVAKAVILVVVLSVVLALIIGACIAQYKYLHWVY</sequence>
<dbReference type="EMBL" id="SORZ01000002">
    <property type="protein sequence ID" value="TPW33892.1"/>
    <property type="molecule type" value="Genomic_DNA"/>
</dbReference>
<evidence type="ECO:0000313" key="3">
    <source>
        <dbReference type="EMBL" id="TPW33892.1"/>
    </source>
</evidence>
<dbReference type="RefSeq" id="WP_165600605.1">
    <property type="nucleotide sequence ID" value="NZ_SORZ01000002.1"/>
</dbReference>
<evidence type="ECO:0000256" key="2">
    <source>
        <dbReference type="SAM" id="Phobius"/>
    </source>
</evidence>
<organism evidence="3 4">
    <name type="scientific">Oecophyllibacter saccharovorans</name>
    <dbReference type="NCBI Taxonomy" id="2558360"/>
    <lineage>
        <taxon>Bacteria</taxon>
        <taxon>Pseudomonadati</taxon>
        <taxon>Pseudomonadota</taxon>
        <taxon>Alphaproteobacteria</taxon>
        <taxon>Acetobacterales</taxon>
        <taxon>Acetobacteraceae</taxon>
        <taxon>Oecophyllibacter</taxon>
    </lineage>
</organism>
<feature type="transmembrane region" description="Helical" evidence="2">
    <location>
        <begin position="78"/>
        <end position="99"/>
    </location>
</feature>
<name>A0A506UKY1_9PROT</name>
<gene>
    <name evidence="3" type="ORF">E3202_04685</name>
</gene>
<comment type="caution">
    <text evidence="3">The sequence shown here is derived from an EMBL/GenBank/DDBJ whole genome shotgun (WGS) entry which is preliminary data.</text>
</comment>